<feature type="compositionally biased region" description="Basic residues" evidence="2">
    <location>
        <begin position="1"/>
        <end position="14"/>
    </location>
</feature>
<reference evidence="3 4" key="2">
    <citation type="journal article" date="2023" name="Mol. Biol. Evol.">
        <title>Genomics of Secondarily Temperate Adaptation in the Only Non-Antarctic Icefish.</title>
        <authorList>
            <person name="Rivera-Colon A.G."/>
            <person name="Rayamajhi N."/>
            <person name="Minhas B.F."/>
            <person name="Madrigal G."/>
            <person name="Bilyk K.T."/>
            <person name="Yoon V."/>
            <person name="Hune M."/>
            <person name="Gregory S."/>
            <person name="Cheng C.H.C."/>
            <person name="Catchen J.M."/>
        </authorList>
    </citation>
    <scope>NUCLEOTIDE SEQUENCE [LARGE SCALE GENOMIC DNA]</scope>
    <source>
        <strain evidence="3">JMC-PN-2008</strain>
    </source>
</reference>
<name>A0AAN7XU77_ELEMC</name>
<evidence type="ECO:0000256" key="1">
    <source>
        <dbReference type="PROSITE-ProRule" id="PRU00023"/>
    </source>
</evidence>
<dbReference type="EMBL" id="JAUZQC010000008">
    <property type="protein sequence ID" value="KAK5867039.1"/>
    <property type="molecule type" value="Genomic_DNA"/>
</dbReference>
<dbReference type="SUPFAM" id="SSF48403">
    <property type="entry name" value="Ankyrin repeat"/>
    <property type="match status" value="1"/>
</dbReference>
<dbReference type="InterPro" id="IPR036770">
    <property type="entry name" value="Ankyrin_rpt-contain_sf"/>
</dbReference>
<feature type="region of interest" description="Disordered" evidence="2">
    <location>
        <begin position="261"/>
        <end position="738"/>
    </location>
</feature>
<dbReference type="InterPro" id="IPR050657">
    <property type="entry name" value="Ankyrin_repeat_domain"/>
</dbReference>
<accession>A0AAN7XU77</accession>
<feature type="compositionally biased region" description="Acidic residues" evidence="2">
    <location>
        <begin position="421"/>
        <end position="455"/>
    </location>
</feature>
<evidence type="ECO:0000313" key="3">
    <source>
        <dbReference type="EMBL" id="KAK5867039.1"/>
    </source>
</evidence>
<keyword evidence="1" id="KW-0040">ANK repeat</keyword>
<comment type="caution">
    <text evidence="3">The sequence shown here is derived from an EMBL/GenBank/DDBJ whole genome shotgun (WGS) entry which is preliminary data.</text>
</comment>
<dbReference type="PROSITE" id="PS50088">
    <property type="entry name" value="ANK_REPEAT"/>
    <property type="match status" value="4"/>
</dbReference>
<feature type="repeat" description="ANK" evidence="1">
    <location>
        <begin position="164"/>
        <end position="196"/>
    </location>
</feature>
<dbReference type="PANTHER" id="PTHR24147:SF53">
    <property type="entry name" value="ANKYRIN REPEAT DOMAIN 26"/>
    <property type="match status" value="1"/>
</dbReference>
<dbReference type="InterPro" id="IPR002110">
    <property type="entry name" value="Ankyrin_rpt"/>
</dbReference>
<evidence type="ECO:0000256" key="2">
    <source>
        <dbReference type="SAM" id="MobiDB-lite"/>
    </source>
</evidence>
<feature type="compositionally biased region" description="Pro residues" evidence="2">
    <location>
        <begin position="694"/>
        <end position="704"/>
    </location>
</feature>
<dbReference type="AlphaFoldDB" id="A0AAN7XU77"/>
<keyword evidence="4" id="KW-1185">Reference proteome</keyword>
<reference evidence="3 4" key="1">
    <citation type="journal article" date="2023" name="Genes (Basel)">
        <title>Chromosome-Level Genome Assembly and Circadian Gene Repertoire of the Patagonia Blennie Eleginops maclovinus-The Closest Ancestral Proxy of Antarctic Cryonotothenioids.</title>
        <authorList>
            <person name="Cheng C.C."/>
            <person name="Rivera-Colon A.G."/>
            <person name="Minhas B.F."/>
            <person name="Wilson L."/>
            <person name="Rayamajhi N."/>
            <person name="Vargas-Chacoff L."/>
            <person name="Catchen J.M."/>
        </authorList>
    </citation>
    <scope>NUCLEOTIDE SEQUENCE [LARGE SCALE GENOMIC DNA]</scope>
    <source>
        <strain evidence="3">JMC-PN-2008</strain>
    </source>
</reference>
<dbReference type="PROSITE" id="PS50297">
    <property type="entry name" value="ANK_REP_REGION"/>
    <property type="match status" value="4"/>
</dbReference>
<dbReference type="PANTHER" id="PTHR24147">
    <property type="entry name" value="ANKYRIN REPEAT DOMAIN 36-RELATED"/>
    <property type="match status" value="1"/>
</dbReference>
<sequence length="755" mass="83179">MKKIFSFTKKKKHPSGTPDNGSVLSVGYDLKDKDLGKVHKAASGGDLAKLRQLSKKNDINQLDKENRTALHIACASGHAEVVQFLVESKAKLNLCDNQNRSALMKAVQCQHDSCVKILLENHAEPNLVDVNGNTALHLSANIPSMSTTIALLEHEADINAQNKEGFTPLTVAVREDHIEMAEFLLKEGADVNIMDQSQRSALMIAAGNGQISMLRLLLRFNADITLKDTKGWSADEYAVINGHHPCSLLIIEHSTLKNEGPSISYQGQSKKKKNTVLGSPPQNVEAGFSLGGPATDKDDFEDNSQSESLSRVSKSAADEWASSDDDDESVLIEKKPQKVNLRKMIASKRGASAIPDKSLSGTESEPESENRVQRIPSFPKALLSSKAPLRPVDPSPISFLSKAPQMSSTPHPSYKKKEDSTGDEDDQDEERDDDDDDDDDDDEEEEEDVSDDNEQLEASGESLEATSAVPETEVSQDKKRDFLSELGLEQEEEEQDSWDSESHSENPSKPQEEKEVSLIKVKEEAATVEEERKEDLFYIPSFLRGEGGNRMAVLEPRRSVGRPRGSQGEVGNNNTGDNREEDVERDDSIQKETEKSKWEPLRVLSKLEGDQAQQTDLMEELGLGDVDDLEDASDWDSASTASKRTLPGRKMPSPGLEEFPECSFPPVKEQDENLATAAPPTTPRSINPNKTTPSTPPQPVPQPQPRVRKIVAPKPESEEESDWEPDNVASTNTTDKVDSQLQNLAELLAGYTRFP</sequence>
<feature type="repeat" description="ANK" evidence="1">
    <location>
        <begin position="131"/>
        <end position="163"/>
    </location>
</feature>
<dbReference type="Pfam" id="PF12796">
    <property type="entry name" value="Ank_2"/>
    <property type="match status" value="2"/>
</dbReference>
<feature type="compositionally biased region" description="Polar residues" evidence="2">
    <location>
        <begin position="728"/>
        <end position="738"/>
    </location>
</feature>
<protein>
    <submittedName>
        <fullName evidence="3">Uncharacterized protein</fullName>
    </submittedName>
</protein>
<evidence type="ECO:0000313" key="4">
    <source>
        <dbReference type="Proteomes" id="UP001346869"/>
    </source>
</evidence>
<feature type="compositionally biased region" description="Acidic residues" evidence="2">
    <location>
        <begin position="321"/>
        <end position="330"/>
    </location>
</feature>
<feature type="repeat" description="ANK" evidence="1">
    <location>
        <begin position="65"/>
        <end position="97"/>
    </location>
</feature>
<dbReference type="Gene3D" id="1.25.40.20">
    <property type="entry name" value="Ankyrin repeat-containing domain"/>
    <property type="match status" value="2"/>
</dbReference>
<feature type="region of interest" description="Disordered" evidence="2">
    <location>
        <begin position="1"/>
        <end position="22"/>
    </location>
</feature>
<feature type="compositionally biased region" description="Basic and acidic residues" evidence="2">
    <location>
        <begin position="586"/>
        <end position="609"/>
    </location>
</feature>
<proteinExistence type="predicted"/>
<feature type="compositionally biased region" description="Acidic residues" evidence="2">
    <location>
        <begin position="625"/>
        <end position="634"/>
    </location>
</feature>
<feature type="repeat" description="ANK" evidence="1">
    <location>
        <begin position="197"/>
        <end position="229"/>
    </location>
</feature>
<feature type="compositionally biased region" description="Basic and acidic residues" evidence="2">
    <location>
        <begin position="500"/>
        <end position="536"/>
    </location>
</feature>
<gene>
    <name evidence="3" type="ORF">PBY51_011561</name>
</gene>
<dbReference type="SMART" id="SM00248">
    <property type="entry name" value="ANK"/>
    <property type="match status" value="6"/>
</dbReference>
<dbReference type="Proteomes" id="UP001346869">
    <property type="component" value="Unassembled WGS sequence"/>
</dbReference>
<feature type="compositionally biased region" description="Acidic residues" evidence="2">
    <location>
        <begin position="488"/>
        <end position="499"/>
    </location>
</feature>
<dbReference type="PRINTS" id="PR01415">
    <property type="entry name" value="ANKYRIN"/>
</dbReference>
<dbReference type="Pfam" id="PF13637">
    <property type="entry name" value="Ank_4"/>
    <property type="match status" value="1"/>
</dbReference>
<organism evidence="3 4">
    <name type="scientific">Eleginops maclovinus</name>
    <name type="common">Patagonian blennie</name>
    <name type="synonym">Eleginus maclovinus</name>
    <dbReference type="NCBI Taxonomy" id="56733"/>
    <lineage>
        <taxon>Eukaryota</taxon>
        <taxon>Metazoa</taxon>
        <taxon>Chordata</taxon>
        <taxon>Craniata</taxon>
        <taxon>Vertebrata</taxon>
        <taxon>Euteleostomi</taxon>
        <taxon>Actinopterygii</taxon>
        <taxon>Neopterygii</taxon>
        <taxon>Teleostei</taxon>
        <taxon>Neoteleostei</taxon>
        <taxon>Acanthomorphata</taxon>
        <taxon>Eupercaria</taxon>
        <taxon>Perciformes</taxon>
        <taxon>Notothenioidei</taxon>
        <taxon>Eleginopidae</taxon>
        <taxon>Eleginops</taxon>
    </lineage>
</organism>